<feature type="transmembrane region" description="Helical" evidence="1">
    <location>
        <begin position="59"/>
        <end position="81"/>
    </location>
</feature>
<feature type="transmembrane region" description="Helical" evidence="1">
    <location>
        <begin position="87"/>
        <end position="107"/>
    </location>
</feature>
<gene>
    <name evidence="2" type="ORF">SAMN04488691_106202</name>
</gene>
<sequence length="118" mass="12133">MFPIQTASGIGDALFFAPFVLLGIAILGFGAVAVYLDHKKEMALIESGQYADADRDSRAWILGGGLLLLALGLGNVVSSFLSGGSGAVGEGITAVFVGLAALAYYFYKRRAAATTAVV</sequence>
<protein>
    <submittedName>
        <fullName evidence="2">Uncharacterized protein</fullName>
    </submittedName>
</protein>
<feature type="transmembrane region" description="Helical" evidence="1">
    <location>
        <begin position="15"/>
        <end position="38"/>
    </location>
</feature>
<proteinExistence type="predicted"/>
<evidence type="ECO:0000313" key="2">
    <source>
        <dbReference type="EMBL" id="SEL64710.1"/>
    </source>
</evidence>
<evidence type="ECO:0000313" key="3">
    <source>
        <dbReference type="Proteomes" id="UP000183894"/>
    </source>
</evidence>
<organism evidence="2 3">
    <name type="scientific">Haloferax larsenii</name>
    <dbReference type="NCBI Taxonomy" id="302484"/>
    <lineage>
        <taxon>Archaea</taxon>
        <taxon>Methanobacteriati</taxon>
        <taxon>Methanobacteriota</taxon>
        <taxon>Stenosarchaea group</taxon>
        <taxon>Halobacteria</taxon>
        <taxon>Halobacteriales</taxon>
        <taxon>Haloferacaceae</taxon>
        <taxon>Haloferax</taxon>
    </lineage>
</organism>
<dbReference type="EMBL" id="FOAD01000006">
    <property type="protein sequence ID" value="SEL64710.1"/>
    <property type="molecule type" value="Genomic_DNA"/>
</dbReference>
<keyword evidence="1" id="KW-0472">Membrane</keyword>
<keyword evidence="1" id="KW-1133">Transmembrane helix</keyword>
<dbReference type="Proteomes" id="UP000183894">
    <property type="component" value="Unassembled WGS sequence"/>
</dbReference>
<accession>A0A1H7RWP0</accession>
<keyword evidence="1" id="KW-0812">Transmembrane</keyword>
<name>A0A1H7RWP0_HALLR</name>
<evidence type="ECO:0000256" key="1">
    <source>
        <dbReference type="SAM" id="Phobius"/>
    </source>
</evidence>
<dbReference type="AlphaFoldDB" id="A0A1H7RWP0"/>
<reference evidence="2 3" key="1">
    <citation type="submission" date="2016-10" db="EMBL/GenBank/DDBJ databases">
        <authorList>
            <person name="de Groot N.N."/>
        </authorList>
    </citation>
    <scope>NUCLEOTIDE SEQUENCE [LARGE SCALE GENOMIC DNA]</scope>
    <source>
        <strain evidence="2 3">CDM_5</strain>
    </source>
</reference>
<dbReference type="RefSeq" id="WP_074795075.1">
    <property type="nucleotide sequence ID" value="NZ_FOAD01000006.1"/>
</dbReference>
<dbReference type="OrthoDB" id="293361at2157"/>